<name>A0A183V879_TOXCA</name>
<evidence type="ECO:0000313" key="1">
    <source>
        <dbReference type="EMBL" id="VDM48270.1"/>
    </source>
</evidence>
<evidence type="ECO:0000313" key="3">
    <source>
        <dbReference type="WBParaSite" id="TCNE_0001695001-mRNA-1"/>
    </source>
</evidence>
<proteinExistence type="predicted"/>
<dbReference type="AlphaFoldDB" id="A0A183V879"/>
<organism evidence="2 3">
    <name type="scientific">Toxocara canis</name>
    <name type="common">Canine roundworm</name>
    <dbReference type="NCBI Taxonomy" id="6265"/>
    <lineage>
        <taxon>Eukaryota</taxon>
        <taxon>Metazoa</taxon>
        <taxon>Ecdysozoa</taxon>
        <taxon>Nematoda</taxon>
        <taxon>Chromadorea</taxon>
        <taxon>Rhabditida</taxon>
        <taxon>Spirurina</taxon>
        <taxon>Ascaridomorpha</taxon>
        <taxon>Ascaridoidea</taxon>
        <taxon>Toxocaridae</taxon>
        <taxon>Toxocara</taxon>
    </lineage>
</organism>
<sequence>MIIEAMEHWRYDESGESSRVKRQWGYGLGGMGGWGWGGGGWGGGYGGGMNNNYGGVDIGQLNDYNLNL</sequence>
<protein>
    <submittedName>
        <fullName evidence="3">Heterogeneous nuclear ribonucleoprotein A1</fullName>
    </submittedName>
</protein>
<reference evidence="1 2" key="2">
    <citation type="submission" date="2018-11" db="EMBL/GenBank/DDBJ databases">
        <authorList>
            <consortium name="Pathogen Informatics"/>
        </authorList>
    </citation>
    <scope>NUCLEOTIDE SEQUENCE [LARGE SCALE GENOMIC DNA]</scope>
</reference>
<keyword evidence="2" id="KW-1185">Reference proteome</keyword>
<dbReference type="EMBL" id="UYWY01024023">
    <property type="protein sequence ID" value="VDM48270.1"/>
    <property type="molecule type" value="Genomic_DNA"/>
</dbReference>
<dbReference type="WBParaSite" id="TCNE_0001695001-mRNA-1">
    <property type="protein sequence ID" value="TCNE_0001695001-mRNA-1"/>
    <property type="gene ID" value="TCNE_0001695001"/>
</dbReference>
<accession>A0A183V879</accession>
<dbReference type="Proteomes" id="UP000050794">
    <property type="component" value="Unassembled WGS sequence"/>
</dbReference>
<gene>
    <name evidence="1" type="ORF">TCNE_LOCUS16949</name>
</gene>
<evidence type="ECO:0000313" key="2">
    <source>
        <dbReference type="Proteomes" id="UP000050794"/>
    </source>
</evidence>
<reference evidence="3" key="1">
    <citation type="submission" date="2016-06" db="UniProtKB">
        <authorList>
            <consortium name="WormBaseParasite"/>
        </authorList>
    </citation>
    <scope>IDENTIFICATION</scope>
</reference>